<sequence>MAVEGRCLMVSSLPEPSANKHIKIAAFSHPRRSMPRGAQIGGTQAEISPRGIEAPSSWGIRSTQMVNPNFREILFRYINSIRVLGVRE</sequence>
<reference evidence="1" key="2">
    <citation type="journal article" date="2015" name="Data Brief">
        <title>Shoot transcriptome of the giant reed, Arundo donax.</title>
        <authorList>
            <person name="Barrero R.A."/>
            <person name="Guerrero F.D."/>
            <person name="Moolhuijzen P."/>
            <person name="Goolsby J.A."/>
            <person name="Tidwell J."/>
            <person name="Bellgard S.E."/>
            <person name="Bellgard M.I."/>
        </authorList>
    </citation>
    <scope>NUCLEOTIDE SEQUENCE</scope>
    <source>
        <tissue evidence="1">Shoot tissue taken approximately 20 cm above the soil surface</tissue>
    </source>
</reference>
<dbReference type="EMBL" id="GBRH01280378">
    <property type="protein sequence ID" value="JAD17517.1"/>
    <property type="molecule type" value="Transcribed_RNA"/>
</dbReference>
<name>A0A0A8Y0G5_ARUDO</name>
<proteinExistence type="predicted"/>
<organism evidence="1">
    <name type="scientific">Arundo donax</name>
    <name type="common">Giant reed</name>
    <name type="synonym">Donax arundinaceus</name>
    <dbReference type="NCBI Taxonomy" id="35708"/>
    <lineage>
        <taxon>Eukaryota</taxon>
        <taxon>Viridiplantae</taxon>
        <taxon>Streptophyta</taxon>
        <taxon>Embryophyta</taxon>
        <taxon>Tracheophyta</taxon>
        <taxon>Spermatophyta</taxon>
        <taxon>Magnoliopsida</taxon>
        <taxon>Liliopsida</taxon>
        <taxon>Poales</taxon>
        <taxon>Poaceae</taxon>
        <taxon>PACMAD clade</taxon>
        <taxon>Arundinoideae</taxon>
        <taxon>Arundineae</taxon>
        <taxon>Arundo</taxon>
    </lineage>
</organism>
<reference evidence="1" key="1">
    <citation type="submission" date="2014-09" db="EMBL/GenBank/DDBJ databases">
        <authorList>
            <person name="Magalhaes I.L.F."/>
            <person name="Oliveira U."/>
            <person name="Santos F.R."/>
            <person name="Vidigal T.H.D.A."/>
            <person name="Brescovit A.D."/>
            <person name="Santos A.J."/>
        </authorList>
    </citation>
    <scope>NUCLEOTIDE SEQUENCE</scope>
    <source>
        <tissue evidence="1">Shoot tissue taken approximately 20 cm above the soil surface</tissue>
    </source>
</reference>
<dbReference type="AlphaFoldDB" id="A0A0A8Y0G5"/>
<evidence type="ECO:0000313" key="1">
    <source>
        <dbReference type="EMBL" id="JAD17517.1"/>
    </source>
</evidence>
<protein>
    <submittedName>
        <fullName evidence="1">Uncharacterized protein</fullName>
    </submittedName>
</protein>
<accession>A0A0A8Y0G5</accession>